<feature type="domain" description="Metallo-beta-lactamase" evidence="3">
    <location>
        <begin position="48"/>
        <end position="222"/>
    </location>
</feature>
<feature type="chain" id="PRO_5016443741" evidence="2">
    <location>
        <begin position="20"/>
        <end position="299"/>
    </location>
</feature>
<dbReference type="PANTHER" id="PTHR42951:SF4">
    <property type="entry name" value="ACYL-COENZYME A THIOESTERASE MBLAC2"/>
    <property type="match status" value="1"/>
</dbReference>
<dbReference type="OrthoDB" id="9769598at2"/>
<dbReference type="Pfam" id="PF00753">
    <property type="entry name" value="Lactamase_B"/>
    <property type="match status" value="1"/>
</dbReference>
<dbReference type="EMBL" id="QGGB01000002">
    <property type="protein sequence ID" value="PWN07902.1"/>
    <property type="molecule type" value="Genomic_DNA"/>
</dbReference>
<comment type="similarity">
    <text evidence="1">Belongs to the metallo-beta-lactamase superfamily. Class-B beta-lactamase family.</text>
</comment>
<accession>A0A316TYF1</accession>
<feature type="signal peptide" evidence="2">
    <location>
        <begin position="1"/>
        <end position="19"/>
    </location>
</feature>
<dbReference type="GO" id="GO:0016787">
    <property type="term" value="F:hydrolase activity"/>
    <property type="evidence" value="ECO:0007669"/>
    <property type="project" value="UniProtKB-KW"/>
</dbReference>
<keyword evidence="2" id="KW-0732">Signal</keyword>
<comment type="caution">
    <text evidence="4">The sequence shown here is derived from an EMBL/GenBank/DDBJ whole genome shotgun (WGS) entry which is preliminary data.</text>
</comment>
<sequence length="299" mass="32736">MNRKAFIQNFSLLSAGAIAAPSLLTRVFQEGPFYPLRNGAGYFTGRGGTIGWFVTDDAIVVIDSQFRNSAEEFISGITTYGNGPTRFLFNTHHHGDHVSGNGAFAESDYRIIAHQNVPELQQQASQGNDEVIPSASITFEDEFSIDAGDEQITAKYYGNAHTGGDSVIWFSNSNIAHMGDLVFNRWYPFIDRPGGASVRGWITLLETVADEADSDTLFIFGHGNSDFGVTGDRSDVLYMRDFLAKLIEHTEAGLAAGLSREEITSVNQFEEFPNHQSAGSRLSLPANLSVVYDELTADE</sequence>
<dbReference type="CDD" id="cd16282">
    <property type="entry name" value="metallo-hydrolase-like_MBL-fold"/>
    <property type="match status" value="1"/>
</dbReference>
<evidence type="ECO:0000313" key="5">
    <source>
        <dbReference type="Proteomes" id="UP000245533"/>
    </source>
</evidence>
<dbReference type="GO" id="GO:0017001">
    <property type="term" value="P:antibiotic catabolic process"/>
    <property type="evidence" value="ECO:0007669"/>
    <property type="project" value="UniProtKB-ARBA"/>
</dbReference>
<dbReference type="Gene3D" id="3.60.15.10">
    <property type="entry name" value="Ribonuclease Z/Hydroxyacylglutathione hydrolase-like"/>
    <property type="match status" value="1"/>
</dbReference>
<dbReference type="InterPro" id="IPR001279">
    <property type="entry name" value="Metallo-B-lactamas"/>
</dbReference>
<protein>
    <submittedName>
        <fullName evidence="4">MBL fold metallo-hydrolase</fullName>
    </submittedName>
</protein>
<keyword evidence="5" id="KW-1185">Reference proteome</keyword>
<dbReference type="RefSeq" id="WP_109644495.1">
    <property type="nucleotide sequence ID" value="NZ_QGGB01000002.1"/>
</dbReference>
<dbReference type="SMART" id="SM00849">
    <property type="entry name" value="Lactamase_B"/>
    <property type="match status" value="1"/>
</dbReference>
<organism evidence="4 5">
    <name type="scientific">Rhodohalobacter mucosus</name>
    <dbReference type="NCBI Taxonomy" id="2079485"/>
    <lineage>
        <taxon>Bacteria</taxon>
        <taxon>Pseudomonadati</taxon>
        <taxon>Balneolota</taxon>
        <taxon>Balneolia</taxon>
        <taxon>Balneolales</taxon>
        <taxon>Balneolaceae</taxon>
        <taxon>Rhodohalobacter</taxon>
    </lineage>
</organism>
<name>A0A316TYF1_9BACT</name>
<evidence type="ECO:0000313" key="4">
    <source>
        <dbReference type="EMBL" id="PWN07902.1"/>
    </source>
</evidence>
<keyword evidence="4" id="KW-0378">Hydrolase</keyword>
<dbReference type="InterPro" id="IPR050855">
    <property type="entry name" value="NDM-1-like"/>
</dbReference>
<evidence type="ECO:0000256" key="1">
    <source>
        <dbReference type="ARBA" id="ARBA00005250"/>
    </source>
</evidence>
<dbReference type="PANTHER" id="PTHR42951">
    <property type="entry name" value="METALLO-BETA-LACTAMASE DOMAIN-CONTAINING"/>
    <property type="match status" value="1"/>
</dbReference>
<gene>
    <name evidence="4" type="ORF">DDZ15_02515</name>
</gene>
<dbReference type="SUPFAM" id="SSF56281">
    <property type="entry name" value="Metallo-hydrolase/oxidoreductase"/>
    <property type="match status" value="1"/>
</dbReference>
<dbReference type="AlphaFoldDB" id="A0A316TYF1"/>
<evidence type="ECO:0000256" key="2">
    <source>
        <dbReference type="SAM" id="SignalP"/>
    </source>
</evidence>
<evidence type="ECO:0000259" key="3">
    <source>
        <dbReference type="SMART" id="SM00849"/>
    </source>
</evidence>
<dbReference type="InterPro" id="IPR036866">
    <property type="entry name" value="RibonucZ/Hydroxyglut_hydro"/>
</dbReference>
<reference evidence="4 5" key="1">
    <citation type="submission" date="2018-05" db="EMBL/GenBank/DDBJ databases">
        <title>Rhodohalobacter halophilus gen. nov., sp. nov., a moderately halophilic member of the family Balneolaceae.</title>
        <authorList>
            <person name="Liu Z.-W."/>
        </authorList>
    </citation>
    <scope>NUCLEOTIDE SEQUENCE [LARGE SCALE GENOMIC DNA]</scope>
    <source>
        <strain evidence="4 5">8A47</strain>
    </source>
</reference>
<dbReference type="Proteomes" id="UP000245533">
    <property type="component" value="Unassembled WGS sequence"/>
</dbReference>
<proteinExistence type="inferred from homology"/>